<proteinExistence type="predicted"/>
<evidence type="ECO:0000256" key="2">
    <source>
        <dbReference type="SAM" id="Phobius"/>
    </source>
</evidence>
<protein>
    <submittedName>
        <fullName evidence="3">TIGR02611 family protein</fullName>
    </submittedName>
</protein>
<feature type="transmembrane region" description="Helical" evidence="2">
    <location>
        <begin position="142"/>
        <end position="161"/>
    </location>
</feature>
<sequence>MAEAQLGVASDAESELPLDPASTVVDMSTGGARGRDHGTDQQPTAPDSDQDDPATDAPQSPDSPGNHGADQPQQPAEPTEERHRHHHGDVPVLLDKTDDRWEWRRKIRADPHKARIYRVVIAIAGTLLIALGAVTGPLPGPGGIPLVLLGLAVWASEFEWAQRLMQWFKKQLHKFRGWSRPRQVLGWVIFFACLGALGYGYLLLLGLPTWMPAAIAHWLDRLPGVN</sequence>
<dbReference type="AlphaFoldDB" id="A0A1H2AAJ3"/>
<evidence type="ECO:0000313" key="4">
    <source>
        <dbReference type="Proteomes" id="UP000199103"/>
    </source>
</evidence>
<keyword evidence="2" id="KW-0472">Membrane</keyword>
<dbReference type="Proteomes" id="UP000199103">
    <property type="component" value="Chromosome I"/>
</dbReference>
<evidence type="ECO:0000256" key="1">
    <source>
        <dbReference type="SAM" id="MobiDB-lite"/>
    </source>
</evidence>
<feature type="transmembrane region" description="Helical" evidence="2">
    <location>
        <begin position="116"/>
        <end position="136"/>
    </location>
</feature>
<keyword evidence="4" id="KW-1185">Reference proteome</keyword>
<reference evidence="3 4" key="1">
    <citation type="submission" date="2016-10" db="EMBL/GenBank/DDBJ databases">
        <authorList>
            <person name="de Groot N.N."/>
        </authorList>
    </citation>
    <scope>NUCLEOTIDE SEQUENCE [LARGE SCALE GENOMIC DNA]</scope>
    <source>
        <strain evidence="3 4">DSM 21800</strain>
    </source>
</reference>
<evidence type="ECO:0000313" key="3">
    <source>
        <dbReference type="EMBL" id="SDT42907.1"/>
    </source>
</evidence>
<dbReference type="Pfam" id="PF09656">
    <property type="entry name" value="PGPGW"/>
    <property type="match status" value="1"/>
</dbReference>
<gene>
    <name evidence="3" type="ORF">SAMN04489812_5789</name>
</gene>
<feature type="region of interest" description="Disordered" evidence="1">
    <location>
        <begin position="1"/>
        <end position="93"/>
    </location>
</feature>
<dbReference type="EMBL" id="LT629772">
    <property type="protein sequence ID" value="SDT42907.1"/>
    <property type="molecule type" value="Genomic_DNA"/>
</dbReference>
<feature type="transmembrane region" description="Helical" evidence="2">
    <location>
        <begin position="184"/>
        <end position="204"/>
    </location>
</feature>
<organism evidence="3 4">
    <name type="scientific">Microlunatus soli</name>
    <dbReference type="NCBI Taxonomy" id="630515"/>
    <lineage>
        <taxon>Bacteria</taxon>
        <taxon>Bacillati</taxon>
        <taxon>Actinomycetota</taxon>
        <taxon>Actinomycetes</taxon>
        <taxon>Propionibacteriales</taxon>
        <taxon>Propionibacteriaceae</taxon>
        <taxon>Microlunatus</taxon>
    </lineage>
</organism>
<keyword evidence="2" id="KW-0812">Transmembrane</keyword>
<accession>A0A1H2AAJ3</accession>
<name>A0A1H2AAJ3_9ACTN</name>
<dbReference type="STRING" id="630515.SAMN04489812_5789"/>
<keyword evidence="2" id="KW-1133">Transmembrane helix</keyword>
<dbReference type="InterPro" id="IPR019099">
    <property type="entry name" value="Uncharacterised_PGPGW_TM"/>
</dbReference>